<feature type="domain" description="Terminase large subunit-like ATPase" evidence="1">
    <location>
        <begin position="31"/>
        <end position="209"/>
    </location>
</feature>
<reference evidence="4" key="1">
    <citation type="journal article" date="2019" name="Int. J. Syst. Evol. Microbiol.">
        <title>The Global Catalogue of Microorganisms (GCM) 10K type strain sequencing project: providing services to taxonomists for standard genome sequencing and annotation.</title>
        <authorList>
            <consortium name="The Broad Institute Genomics Platform"/>
            <consortium name="The Broad Institute Genome Sequencing Center for Infectious Disease"/>
            <person name="Wu L."/>
            <person name="Ma J."/>
        </authorList>
    </citation>
    <scope>NUCLEOTIDE SEQUENCE [LARGE SCALE GENOMIC DNA]</scope>
    <source>
        <strain evidence="4">JCM 14560</strain>
    </source>
</reference>
<evidence type="ECO:0000259" key="1">
    <source>
        <dbReference type="Pfam" id="PF03354"/>
    </source>
</evidence>
<dbReference type="Gene3D" id="3.40.50.300">
    <property type="entry name" value="P-loop containing nucleotide triphosphate hydrolases"/>
    <property type="match status" value="1"/>
</dbReference>
<sequence length="494" mass="55011">MPASPERVKRFVRNLTTTTGKWAGRPFDLHPFQEQWIDLVFQKGDDGHRVKREILLGVGRKNGKTELTAAMALALLILDGERGGLVVGAAAKRDQARLMLDTAKRMVWQSSIGGVPLAKYLQVRRDSIYFPELDATYKVIAADAQREHGLNPHAVIVDEAHATMEKSRELYDTLLTAQGAREDPIAISITTAGPVPAGPLYELYRYGKEVQDGRRNDPGFGMLWYEALPGAAVDDPQAWRDANPALGLFLREKFLEDASAAVLSGKSPEFMFRRLHLNQWTTAAERWLPYEKVQACGEAPEIPDGAEVWIAIDAAIRRDTFAVALVYVAEEFQEDPATGEQVRRQVAHAKVKRFTPDHEAGYIDPMEVMTYVLGLCERYSPARISYDPAYMQIVAQLLAERGLPVEPFPQSAMRMERATETFQRVILDGRMRHGGDPVLLEQIASIATKPTERGVRISKAKTQMPVDMAVALSMALDDAMGGDELEVDDFAMFV</sequence>
<protein>
    <submittedName>
        <fullName evidence="3">Terminase large subunit</fullName>
    </submittedName>
</protein>
<keyword evidence="4" id="KW-1185">Reference proteome</keyword>
<dbReference type="EMBL" id="BAAANT010000012">
    <property type="protein sequence ID" value="GAA2141524.1"/>
    <property type="molecule type" value="Genomic_DNA"/>
</dbReference>
<name>A0ABP5L8A4_9ACTN</name>
<dbReference type="InterPro" id="IPR046462">
    <property type="entry name" value="TerL_nuclease"/>
</dbReference>
<dbReference type="InterPro" id="IPR046461">
    <property type="entry name" value="TerL_ATPase"/>
</dbReference>
<evidence type="ECO:0000313" key="4">
    <source>
        <dbReference type="Proteomes" id="UP001422759"/>
    </source>
</evidence>
<dbReference type="PANTHER" id="PTHR41287">
    <property type="match status" value="1"/>
</dbReference>
<evidence type="ECO:0000313" key="3">
    <source>
        <dbReference type="EMBL" id="GAA2141524.1"/>
    </source>
</evidence>
<proteinExistence type="predicted"/>
<dbReference type="InterPro" id="IPR027417">
    <property type="entry name" value="P-loop_NTPase"/>
</dbReference>
<dbReference type="RefSeq" id="WP_344464185.1">
    <property type="nucleotide sequence ID" value="NZ_BAAANT010000012.1"/>
</dbReference>
<dbReference type="Pfam" id="PF20441">
    <property type="entry name" value="TerL_nuclease"/>
    <property type="match status" value="1"/>
</dbReference>
<accession>A0ABP5L8A4</accession>
<feature type="domain" description="Terminase large subunit-like endonuclease" evidence="2">
    <location>
        <begin position="231"/>
        <end position="479"/>
    </location>
</feature>
<dbReference type="PANTHER" id="PTHR41287:SF1">
    <property type="entry name" value="PROTEIN YMFN"/>
    <property type="match status" value="1"/>
</dbReference>
<evidence type="ECO:0000259" key="2">
    <source>
        <dbReference type="Pfam" id="PF20441"/>
    </source>
</evidence>
<dbReference type="Pfam" id="PF03354">
    <property type="entry name" value="TerL_ATPase"/>
    <property type="match status" value="1"/>
</dbReference>
<dbReference type="InterPro" id="IPR005021">
    <property type="entry name" value="Terminase_largesu-like"/>
</dbReference>
<comment type="caution">
    <text evidence="3">The sequence shown here is derived from an EMBL/GenBank/DDBJ whole genome shotgun (WGS) entry which is preliminary data.</text>
</comment>
<organism evidence="3 4">
    <name type="scientific">Kitasatospora kazusensis</name>
    <dbReference type="NCBI Taxonomy" id="407974"/>
    <lineage>
        <taxon>Bacteria</taxon>
        <taxon>Bacillati</taxon>
        <taxon>Actinomycetota</taxon>
        <taxon>Actinomycetes</taxon>
        <taxon>Kitasatosporales</taxon>
        <taxon>Streptomycetaceae</taxon>
        <taxon>Kitasatospora</taxon>
    </lineage>
</organism>
<gene>
    <name evidence="3" type="ORF">GCM10009760_25780</name>
</gene>
<dbReference type="Proteomes" id="UP001422759">
    <property type="component" value="Unassembled WGS sequence"/>
</dbReference>
<dbReference type="Gene3D" id="3.30.420.240">
    <property type="match status" value="1"/>
</dbReference>